<feature type="region of interest" description="Disordered" evidence="2">
    <location>
        <begin position="170"/>
        <end position="207"/>
    </location>
</feature>
<feature type="compositionally biased region" description="Basic residues" evidence="2">
    <location>
        <begin position="222"/>
        <end position="232"/>
    </location>
</feature>
<organism evidence="4 5">
    <name type="scientific">Chironomus riparius</name>
    <dbReference type="NCBI Taxonomy" id="315576"/>
    <lineage>
        <taxon>Eukaryota</taxon>
        <taxon>Metazoa</taxon>
        <taxon>Ecdysozoa</taxon>
        <taxon>Arthropoda</taxon>
        <taxon>Hexapoda</taxon>
        <taxon>Insecta</taxon>
        <taxon>Pterygota</taxon>
        <taxon>Neoptera</taxon>
        <taxon>Endopterygota</taxon>
        <taxon>Diptera</taxon>
        <taxon>Nematocera</taxon>
        <taxon>Chironomoidea</taxon>
        <taxon>Chironomidae</taxon>
        <taxon>Chironominae</taxon>
        <taxon>Chironomus</taxon>
    </lineage>
</organism>
<feature type="coiled-coil region" evidence="1">
    <location>
        <begin position="124"/>
        <end position="167"/>
    </location>
</feature>
<keyword evidence="1" id="KW-0175">Coiled coil</keyword>
<dbReference type="Proteomes" id="UP001153620">
    <property type="component" value="Chromosome 1"/>
</dbReference>
<feature type="region of interest" description="Disordered" evidence="2">
    <location>
        <begin position="222"/>
        <end position="383"/>
    </location>
</feature>
<evidence type="ECO:0000313" key="4">
    <source>
        <dbReference type="EMBL" id="CAH1714538.1"/>
    </source>
</evidence>
<sequence length="725" mass="85054">MIPSFLILIILSVCQLTLQASPFSLQPAVDALNDREAQLALRDEIENGIVGDFAGNDEFEPSNDYDLERGQHIPNKALARYLARSNADYDENFLDYKKRPMLRKRDPSVFRERTRMPTYRQQQAELSERFLKAIEEERERERAEDYREQLKDLWNRYQKEEDNMEKELFNENGNDVETDYAVNFEDPSRKKKRQRGEAEIAPSNWNDKRSMPLLPWLPAQRKKRFPVTKRSPKMNESEMARVVAETSDKVSKDLQGIFGGVVDSKAMQEDDKKKKKRSSDEMMSQMHPEKEHGEKVEKEKVSPASVHHDDMNKKKRIVKRYDDSGEEEETSEEVEDEREEPGSEENDDEDDSKKKRKKKREVKKSLDDWEVQAFPDKKSLKKKSVEWSSLFGYDRKKKSMMYNPFRYADQEDRRRKRYESDDDEDEDYHEGDENDSDDTDDDKRKKKRSPGEERLNAMDRKLKTIENLIIEDTAKMYRHQNENLNPSEAKQSQKEIADRLATAYSLEKMRKAIAKLKASMEFQKGLEENLLGKDDEDDEEAKKRKAKRVAIKKEKAEFDNNEHEIESPMKKTNDEDKNNIDDDNDDKKKKKKKRSQKRNNEISAEPLMSEGYMGGMGMMYQRECPMLDSIERRCREVGILSGDSHQNLLEACGEHQLCYLCGDSRAQCDYKYQFDSNEICGYNSKCKINAERSMEALRSFPGMKVGPRECIRDPCLYSALRSIEN</sequence>
<name>A0A9P0ITK4_9DIPT</name>
<evidence type="ECO:0000313" key="5">
    <source>
        <dbReference type="Proteomes" id="UP001153620"/>
    </source>
</evidence>
<accession>A0A9P0ITK4</accession>
<protein>
    <submittedName>
        <fullName evidence="4">Uncharacterized protein</fullName>
    </submittedName>
</protein>
<feature type="compositionally biased region" description="Basic residues" evidence="2">
    <location>
        <begin position="588"/>
        <end position="597"/>
    </location>
</feature>
<dbReference type="PANTHER" id="PTHR37687">
    <property type="entry name" value="AGAP006772-PA"/>
    <property type="match status" value="1"/>
</dbReference>
<feature type="compositionally biased region" description="Acidic residues" evidence="2">
    <location>
        <begin position="324"/>
        <end position="350"/>
    </location>
</feature>
<reference evidence="4" key="2">
    <citation type="submission" date="2022-10" db="EMBL/GenBank/DDBJ databases">
        <authorList>
            <consortium name="ENA_rothamsted_submissions"/>
            <consortium name="culmorum"/>
            <person name="King R."/>
        </authorList>
    </citation>
    <scope>NUCLEOTIDE SEQUENCE</scope>
</reference>
<evidence type="ECO:0000256" key="1">
    <source>
        <dbReference type="SAM" id="Coils"/>
    </source>
</evidence>
<dbReference type="EMBL" id="OU895877">
    <property type="protein sequence ID" value="CAH1714538.1"/>
    <property type="molecule type" value="Genomic_DNA"/>
</dbReference>
<feature type="region of interest" description="Disordered" evidence="2">
    <location>
        <begin position="554"/>
        <end position="610"/>
    </location>
</feature>
<proteinExistence type="predicted"/>
<dbReference type="PANTHER" id="PTHR37687:SF1">
    <property type="entry name" value="AGAP006772-PA"/>
    <property type="match status" value="1"/>
</dbReference>
<feature type="signal peptide" evidence="3">
    <location>
        <begin position="1"/>
        <end position="20"/>
    </location>
</feature>
<dbReference type="OrthoDB" id="19830at2759"/>
<feature type="compositionally biased region" description="Basic and acidic residues" evidence="2">
    <location>
        <begin position="449"/>
        <end position="460"/>
    </location>
</feature>
<feature type="chain" id="PRO_5040125478" evidence="3">
    <location>
        <begin position="21"/>
        <end position="725"/>
    </location>
</feature>
<keyword evidence="5" id="KW-1185">Reference proteome</keyword>
<evidence type="ECO:0000256" key="2">
    <source>
        <dbReference type="SAM" id="MobiDB-lite"/>
    </source>
</evidence>
<feature type="compositionally biased region" description="Acidic residues" evidence="2">
    <location>
        <begin position="420"/>
        <end position="440"/>
    </location>
</feature>
<reference evidence="4" key="1">
    <citation type="submission" date="2022-01" db="EMBL/GenBank/DDBJ databases">
        <authorList>
            <person name="King R."/>
        </authorList>
    </citation>
    <scope>NUCLEOTIDE SEQUENCE</scope>
</reference>
<dbReference type="InterPro" id="IPR038875">
    <property type="entry name" value="PLA2_conodipine-like"/>
</dbReference>
<dbReference type="AlphaFoldDB" id="A0A9P0ITK4"/>
<feature type="compositionally biased region" description="Basic and acidic residues" evidence="2">
    <location>
        <begin position="287"/>
        <end position="312"/>
    </location>
</feature>
<feature type="compositionally biased region" description="Basic and acidic residues" evidence="2">
    <location>
        <begin position="554"/>
        <end position="580"/>
    </location>
</feature>
<keyword evidence="3" id="KW-0732">Signal</keyword>
<gene>
    <name evidence="4" type="ORF">CHIRRI_LOCUS3470</name>
</gene>
<feature type="region of interest" description="Disordered" evidence="2">
    <location>
        <begin position="398"/>
        <end position="460"/>
    </location>
</feature>
<evidence type="ECO:0000256" key="3">
    <source>
        <dbReference type="SAM" id="SignalP"/>
    </source>
</evidence>